<dbReference type="InterPro" id="IPR017900">
    <property type="entry name" value="4Fe4S_Fe_S_CS"/>
</dbReference>
<dbReference type="PROSITE" id="PS00198">
    <property type="entry name" value="4FE4S_FER_1"/>
    <property type="match status" value="2"/>
</dbReference>
<dbReference type="GO" id="GO:0051539">
    <property type="term" value="F:4 iron, 4 sulfur cluster binding"/>
    <property type="evidence" value="ECO:0007669"/>
    <property type="project" value="UniProtKB-KW"/>
</dbReference>
<protein>
    <submittedName>
        <fullName evidence="8">4Fe-4S dicluster protein</fullName>
    </submittedName>
</protein>
<dbReference type="Gene3D" id="1.20.950.20">
    <property type="entry name" value="Transmembrane di-heme cytochromes, Chain C"/>
    <property type="match status" value="1"/>
</dbReference>
<gene>
    <name evidence="8" type="ORF">CLV57_2908</name>
</gene>
<organism evidence="8 9">
    <name type="scientific">Mucilaginibacter auburnensis</name>
    <dbReference type="NCBI Taxonomy" id="1457233"/>
    <lineage>
        <taxon>Bacteria</taxon>
        <taxon>Pseudomonadati</taxon>
        <taxon>Bacteroidota</taxon>
        <taxon>Sphingobacteriia</taxon>
        <taxon>Sphingobacteriales</taxon>
        <taxon>Sphingobacteriaceae</taxon>
        <taxon>Mucilaginibacter</taxon>
    </lineage>
</organism>
<dbReference type="InterPro" id="IPR036197">
    <property type="entry name" value="NarG-like_sf"/>
</dbReference>
<reference evidence="8 9" key="1">
    <citation type="submission" date="2017-11" db="EMBL/GenBank/DDBJ databases">
        <title>Genomic Encyclopedia of Archaeal and Bacterial Type Strains, Phase II (KMG-II): From Individual Species to Whole Genera.</title>
        <authorList>
            <person name="Goeker M."/>
        </authorList>
    </citation>
    <scope>NUCLEOTIDE SEQUENCE [LARGE SCALE GENOMIC DNA]</scope>
    <source>
        <strain evidence="8 9">DSM 28175</strain>
    </source>
</reference>
<evidence type="ECO:0000313" key="9">
    <source>
        <dbReference type="Proteomes" id="UP000242687"/>
    </source>
</evidence>
<dbReference type="SUPFAM" id="SSF46548">
    <property type="entry name" value="alpha-helical ferredoxin"/>
    <property type="match status" value="1"/>
</dbReference>
<dbReference type="InterPro" id="IPR009051">
    <property type="entry name" value="Helical_ferredxn"/>
</dbReference>
<keyword evidence="4" id="KW-0408">Iron</keyword>
<keyword evidence="3" id="KW-0560">Oxidoreductase</keyword>
<dbReference type="InterPro" id="IPR051460">
    <property type="entry name" value="HdrC_iron-sulfur_subunit"/>
</dbReference>
<dbReference type="RefSeq" id="WP_100342082.1">
    <property type="nucleotide sequence ID" value="NZ_PGFJ01000002.1"/>
</dbReference>
<evidence type="ECO:0000256" key="2">
    <source>
        <dbReference type="ARBA" id="ARBA00022723"/>
    </source>
</evidence>
<keyword evidence="1" id="KW-0004">4Fe-4S</keyword>
<feature type="domain" description="4Fe-4S ferredoxin-type" evidence="7">
    <location>
        <begin position="356"/>
        <end position="386"/>
    </location>
</feature>
<evidence type="ECO:0000256" key="5">
    <source>
        <dbReference type="ARBA" id="ARBA00023014"/>
    </source>
</evidence>
<evidence type="ECO:0000256" key="1">
    <source>
        <dbReference type="ARBA" id="ARBA00022485"/>
    </source>
</evidence>
<feature type="transmembrane region" description="Helical" evidence="6">
    <location>
        <begin position="63"/>
        <end position="83"/>
    </location>
</feature>
<keyword evidence="6" id="KW-0472">Membrane</keyword>
<dbReference type="Pfam" id="PF13187">
    <property type="entry name" value="Fer4_9"/>
    <property type="match status" value="1"/>
</dbReference>
<dbReference type="EMBL" id="PGFJ01000002">
    <property type="protein sequence ID" value="PJJ79770.1"/>
    <property type="molecule type" value="Genomic_DNA"/>
</dbReference>
<keyword evidence="2" id="KW-0479">Metal-binding</keyword>
<proteinExistence type="predicted"/>
<evidence type="ECO:0000256" key="4">
    <source>
        <dbReference type="ARBA" id="ARBA00023004"/>
    </source>
</evidence>
<dbReference type="GO" id="GO:0046872">
    <property type="term" value="F:metal ion binding"/>
    <property type="evidence" value="ECO:0007669"/>
    <property type="project" value="UniProtKB-KW"/>
</dbReference>
<keyword evidence="9" id="KW-1185">Reference proteome</keyword>
<feature type="transmembrane region" description="Helical" evidence="6">
    <location>
        <begin position="103"/>
        <end position="128"/>
    </location>
</feature>
<dbReference type="SUPFAM" id="SSF103501">
    <property type="entry name" value="Respiratory nitrate reductase 1 gamma chain"/>
    <property type="match status" value="1"/>
</dbReference>
<keyword evidence="5" id="KW-0411">Iron-sulfur</keyword>
<evidence type="ECO:0000256" key="6">
    <source>
        <dbReference type="SAM" id="Phobius"/>
    </source>
</evidence>
<feature type="transmembrane region" description="Helical" evidence="6">
    <location>
        <begin position="183"/>
        <end position="200"/>
    </location>
</feature>
<feature type="transmembrane region" description="Helical" evidence="6">
    <location>
        <begin position="151"/>
        <end position="171"/>
    </location>
</feature>
<keyword evidence="6" id="KW-0812">Transmembrane</keyword>
<dbReference type="Proteomes" id="UP000242687">
    <property type="component" value="Unassembled WGS sequence"/>
</dbReference>
<dbReference type="GO" id="GO:0005886">
    <property type="term" value="C:plasma membrane"/>
    <property type="evidence" value="ECO:0007669"/>
    <property type="project" value="TreeGrafter"/>
</dbReference>
<dbReference type="AlphaFoldDB" id="A0A2H9VN73"/>
<evidence type="ECO:0000259" key="7">
    <source>
        <dbReference type="PROSITE" id="PS51379"/>
    </source>
</evidence>
<feature type="domain" description="4Fe-4S ferredoxin-type" evidence="7">
    <location>
        <begin position="292"/>
        <end position="322"/>
    </location>
</feature>
<name>A0A2H9VN73_9SPHI</name>
<feature type="transmembrane region" description="Helical" evidence="6">
    <location>
        <begin position="212"/>
        <end position="230"/>
    </location>
</feature>
<evidence type="ECO:0000313" key="8">
    <source>
        <dbReference type="EMBL" id="PJJ79770.1"/>
    </source>
</evidence>
<comment type="caution">
    <text evidence="8">The sequence shown here is derived from an EMBL/GenBank/DDBJ whole genome shotgun (WGS) entry which is preliminary data.</text>
</comment>
<dbReference type="InterPro" id="IPR017896">
    <property type="entry name" value="4Fe4S_Fe-S-bd"/>
</dbReference>
<dbReference type="PANTHER" id="PTHR43255">
    <property type="entry name" value="IRON-SULFUR-BINDING OXIDOREDUCTASE FADF-RELATED-RELATED"/>
    <property type="match status" value="1"/>
</dbReference>
<keyword evidence="6" id="KW-1133">Transmembrane helix</keyword>
<dbReference type="PROSITE" id="PS51379">
    <property type="entry name" value="4FE4S_FER_2"/>
    <property type="match status" value="2"/>
</dbReference>
<dbReference type="OrthoDB" id="9769677at2"/>
<dbReference type="GO" id="GO:0016491">
    <property type="term" value="F:oxidoreductase activity"/>
    <property type="evidence" value="ECO:0007669"/>
    <property type="project" value="UniProtKB-KW"/>
</dbReference>
<feature type="transmembrane region" description="Helical" evidence="6">
    <location>
        <begin position="6"/>
        <end position="23"/>
    </location>
</feature>
<dbReference type="PANTHER" id="PTHR43255:SF1">
    <property type="entry name" value="IRON-SULFUR-BINDING OXIDOREDUCTASE FADF-RELATED"/>
    <property type="match status" value="1"/>
</dbReference>
<dbReference type="Gene3D" id="1.10.1060.10">
    <property type="entry name" value="Alpha-helical ferredoxin"/>
    <property type="match status" value="1"/>
</dbReference>
<sequence length="431" mass="48611">MIGQIVFLIVLATAIYLFSRNVGRIRRNILLGKDTDRSDRPAERWKTMARVALGQSKMGKRPVAAVMHLFIYVGFVIINIEVLEIVLDGLFGTHRIFSRALGGLYSLFIGSFEILAVLVLTACVVFLARRNLLKLKRFSGMEMKEWPKSDANYILIIEICLMTAFLLMNAADYKLQTLQYNHYIKAGSFPVSSLLTSFLAGQTSTLVAIERACWWFHIVGILAFLNYLPYSKHFHILLAFPNTYYSKLEPKGEFSNMASVTNEVKAMLDPSFVPTAEAPGRFGAKDATDLTWKNLMDAYTCTECGRCTSVCPANITGKLLSPRKIMMDTRDRITEIGKNMDQHGNDHHDNKALLDDYITREELWACTTCNACTEACPVNIDPLNIIVQMRQYIVMEESAAPASLNNMFGNVENNGAPWKYSNADRFNWADK</sequence>
<evidence type="ECO:0000256" key="3">
    <source>
        <dbReference type="ARBA" id="ARBA00023002"/>
    </source>
</evidence>
<accession>A0A2H9VN73</accession>